<gene>
    <name evidence="2" type="ORF">CSUB01_09909</name>
</gene>
<reference evidence="3" key="1">
    <citation type="journal article" date="2014" name="Genome Announc.">
        <title>Draft genome sequence of Colletotrichum sublineola, a destructive pathogen of cultivated sorghum.</title>
        <authorList>
            <person name="Baroncelli R."/>
            <person name="Sanz-Martin J.M."/>
            <person name="Rech G.E."/>
            <person name="Sukno S.A."/>
            <person name="Thon M.R."/>
        </authorList>
    </citation>
    <scope>NUCLEOTIDE SEQUENCE [LARGE SCALE GENOMIC DNA]</scope>
    <source>
        <strain evidence="3">TX430BB</strain>
    </source>
</reference>
<comment type="caution">
    <text evidence="2">The sequence shown here is derived from an EMBL/GenBank/DDBJ whole genome shotgun (WGS) entry which is preliminary data.</text>
</comment>
<dbReference type="STRING" id="1173701.A0A066XZ46"/>
<dbReference type="EMBL" id="JMSE01000230">
    <property type="protein sequence ID" value="KDN71205.1"/>
    <property type="molecule type" value="Genomic_DNA"/>
</dbReference>
<dbReference type="Proteomes" id="UP000027238">
    <property type="component" value="Unassembled WGS sequence"/>
</dbReference>
<evidence type="ECO:0000313" key="2">
    <source>
        <dbReference type="EMBL" id="KDN71205.1"/>
    </source>
</evidence>
<dbReference type="AlphaFoldDB" id="A0A066XZ46"/>
<keyword evidence="1" id="KW-0175">Coiled coil</keyword>
<dbReference type="HOGENOM" id="CLU_089032_1_1_1"/>
<evidence type="ECO:0000256" key="1">
    <source>
        <dbReference type="SAM" id="Coils"/>
    </source>
</evidence>
<accession>A0A066XZ46</accession>
<sequence>MSVTSNKNAQRKEWRDRCREKLHEHILDRTQNKDIKLLDVRLITKETDPYRWKFLYPEIEALFKCNLSDCSIGPLKKLWEEVGKSFEAVRVDALGDRKPAGSQSDCDLVDRFPASFSEKVEMLARENDEMKNSLREANERLNGELRLKQQSEARAALLAEEIGRLRERIKHQLTEFVYLREYVREFADGIEKFTAGAGGEDMQGV</sequence>
<protein>
    <submittedName>
        <fullName evidence="2">Uncharacterized protein</fullName>
    </submittedName>
</protein>
<dbReference type="eggNOG" id="ENOG502SRF5">
    <property type="taxonomic scope" value="Eukaryota"/>
</dbReference>
<feature type="coiled-coil region" evidence="1">
    <location>
        <begin position="120"/>
        <end position="168"/>
    </location>
</feature>
<keyword evidence="3" id="KW-1185">Reference proteome</keyword>
<proteinExistence type="predicted"/>
<evidence type="ECO:0000313" key="3">
    <source>
        <dbReference type="Proteomes" id="UP000027238"/>
    </source>
</evidence>
<dbReference type="OMA" id="KEWRDRC"/>
<name>A0A066XZ46_COLSU</name>
<dbReference type="OrthoDB" id="4848581at2759"/>
<organism evidence="2 3">
    <name type="scientific">Colletotrichum sublineola</name>
    <name type="common">Sorghum anthracnose fungus</name>
    <dbReference type="NCBI Taxonomy" id="1173701"/>
    <lineage>
        <taxon>Eukaryota</taxon>
        <taxon>Fungi</taxon>
        <taxon>Dikarya</taxon>
        <taxon>Ascomycota</taxon>
        <taxon>Pezizomycotina</taxon>
        <taxon>Sordariomycetes</taxon>
        <taxon>Hypocreomycetidae</taxon>
        <taxon>Glomerellales</taxon>
        <taxon>Glomerellaceae</taxon>
        <taxon>Colletotrichum</taxon>
        <taxon>Colletotrichum graminicola species complex</taxon>
    </lineage>
</organism>